<dbReference type="EMBL" id="AWSU01000110">
    <property type="protein sequence ID" value="ERI78699.1"/>
    <property type="molecule type" value="Genomic_DNA"/>
</dbReference>
<accession>A0ABC9U0R6</accession>
<dbReference type="InterPro" id="IPR036178">
    <property type="entry name" value="Formintransfe-cycloase-like_sf"/>
</dbReference>
<sequence>MIAPSRPQGRGGTAKVRINARRNTKMGDLKDLTVEGFVDVTASDAPAPGGGSVSALAGALAAALAEMVANLTVGKAKYAEVEGEMKELAASGAALRKELVEDIQKDSTSFNLYMDAIGMPKDTDEEKAARREAMQNGLKAAAQVPLSVAETAYKIFPIAEAVVSRGNTNAVTDGLVAAMMARTAVIGALFNVKINLGSIKDEAFVADLSAKVKSLEEQAIAYEQKILKASELSDQLY</sequence>
<name>A0ABC9U0R6_CLOSY</name>
<dbReference type="InterPro" id="IPR007044">
    <property type="entry name" value="Cyclodeamin/CycHdrlase"/>
</dbReference>
<dbReference type="AlphaFoldDB" id="A0ABC9U0R6"/>
<protein>
    <submittedName>
        <fullName evidence="3">Methenyltetrahydrofolate cyclohydrolase</fullName>
    </submittedName>
</protein>
<feature type="coiled-coil region" evidence="1">
    <location>
        <begin position="205"/>
        <end position="232"/>
    </location>
</feature>
<keyword evidence="1" id="KW-0175">Coiled coil</keyword>
<organism evidence="3 4">
    <name type="scientific">[Clostridium] symbiosum ATCC 14940</name>
    <dbReference type="NCBI Taxonomy" id="411472"/>
    <lineage>
        <taxon>Bacteria</taxon>
        <taxon>Bacillati</taxon>
        <taxon>Bacillota</taxon>
        <taxon>Clostridia</taxon>
        <taxon>Lachnospirales</taxon>
        <taxon>Lachnospiraceae</taxon>
        <taxon>Otoolea</taxon>
    </lineage>
</organism>
<evidence type="ECO:0000313" key="4">
    <source>
        <dbReference type="Proteomes" id="UP000016491"/>
    </source>
</evidence>
<evidence type="ECO:0000313" key="3">
    <source>
        <dbReference type="EMBL" id="ERI78699.1"/>
    </source>
</evidence>
<dbReference type="SUPFAM" id="SSF101262">
    <property type="entry name" value="Methenyltetrahydrofolate cyclohydrolase-like"/>
    <property type="match status" value="1"/>
</dbReference>
<proteinExistence type="predicted"/>
<dbReference type="Proteomes" id="UP000016491">
    <property type="component" value="Unassembled WGS sequence"/>
</dbReference>
<dbReference type="Gene3D" id="1.20.120.680">
    <property type="entry name" value="Formiminotetrahydrofolate cyclodeaminase monomer, up-and-down helical bundle"/>
    <property type="match status" value="1"/>
</dbReference>
<evidence type="ECO:0000259" key="2">
    <source>
        <dbReference type="Pfam" id="PF04961"/>
    </source>
</evidence>
<gene>
    <name evidence="3" type="ORF">CLOSYM_01366</name>
</gene>
<reference evidence="3 4" key="1">
    <citation type="submission" date="2013-07" db="EMBL/GenBank/DDBJ databases">
        <authorList>
            <person name="Weinstock G."/>
            <person name="Sodergren E."/>
            <person name="Wylie T."/>
            <person name="Fulton L."/>
            <person name="Fulton R."/>
            <person name="Fronick C."/>
            <person name="O'Laughlin M."/>
            <person name="Godfrey J."/>
            <person name="Miner T."/>
            <person name="Herter B."/>
            <person name="Appelbaum E."/>
            <person name="Cordes M."/>
            <person name="Lek S."/>
            <person name="Wollam A."/>
            <person name="Pepin K.H."/>
            <person name="Palsikar V.B."/>
            <person name="Mitreva M."/>
            <person name="Wilson R.K."/>
        </authorList>
    </citation>
    <scope>NUCLEOTIDE SEQUENCE [LARGE SCALE GENOMIC DNA]</scope>
    <source>
        <strain evidence="3 4">ATCC 14940</strain>
    </source>
</reference>
<comment type="caution">
    <text evidence="3">The sequence shown here is derived from an EMBL/GenBank/DDBJ whole genome shotgun (WGS) entry which is preliminary data.</text>
</comment>
<evidence type="ECO:0000256" key="1">
    <source>
        <dbReference type="SAM" id="Coils"/>
    </source>
</evidence>
<dbReference type="Pfam" id="PF04961">
    <property type="entry name" value="FTCD_C"/>
    <property type="match status" value="1"/>
</dbReference>
<feature type="domain" description="Cyclodeaminase/cyclohydrolase" evidence="2">
    <location>
        <begin position="33"/>
        <end position="213"/>
    </location>
</feature>